<organism evidence="1 2">
    <name type="scientific">Hoylesella marshii DSM 16973 = JCM 13450</name>
    <dbReference type="NCBI Taxonomy" id="862515"/>
    <lineage>
        <taxon>Bacteria</taxon>
        <taxon>Pseudomonadati</taxon>
        <taxon>Bacteroidota</taxon>
        <taxon>Bacteroidia</taxon>
        <taxon>Bacteroidales</taxon>
        <taxon>Prevotellaceae</taxon>
        <taxon>Hoylesella</taxon>
    </lineage>
</organism>
<dbReference type="HOGENOM" id="CLU_3046576_0_0_10"/>
<sequence length="54" mass="6530">MRHIFIKHLFENERKRSIALTALIFFIPVYLRRCLGLLSMEMKKHSFHNVKAML</sequence>
<name>E0NU42_9BACT</name>
<accession>E0NU42</accession>
<gene>
    <name evidence="1" type="ORF">HMPREF0658_1695</name>
</gene>
<keyword evidence="2" id="KW-1185">Reference proteome</keyword>
<dbReference type="Proteomes" id="UP000004394">
    <property type="component" value="Unassembled WGS sequence"/>
</dbReference>
<reference evidence="1" key="1">
    <citation type="submission" date="2010-07" db="EMBL/GenBank/DDBJ databases">
        <authorList>
            <person name="Muzny D."/>
            <person name="Qin X."/>
            <person name="Deng J."/>
            <person name="Jiang H."/>
            <person name="Liu Y."/>
            <person name="Qu J."/>
            <person name="Song X.-Z."/>
            <person name="Zhang L."/>
            <person name="Thornton R."/>
            <person name="Coyle M."/>
            <person name="Francisco L."/>
            <person name="Jackson L."/>
            <person name="Javaid M."/>
            <person name="Korchina V."/>
            <person name="Kovar C."/>
            <person name="Mata R."/>
            <person name="Mathew T."/>
            <person name="Ngo R."/>
            <person name="Nguyen L."/>
            <person name="Nguyen N."/>
            <person name="Okwuonu G."/>
            <person name="Ongeri F."/>
            <person name="Pham C."/>
            <person name="Simmons D."/>
            <person name="Wilczek-Boney K."/>
            <person name="Hale W."/>
            <person name="Jakkamsetti A."/>
            <person name="Pham P."/>
            <person name="Ruth R."/>
            <person name="San Lucas F."/>
            <person name="Warren J."/>
            <person name="Zhang J."/>
            <person name="Zhao Z."/>
            <person name="Zhou C."/>
            <person name="Zhu D."/>
            <person name="Lee S."/>
            <person name="Bess C."/>
            <person name="Blankenburg K."/>
            <person name="Forbes L."/>
            <person name="Fu Q."/>
            <person name="Gubbala S."/>
            <person name="Hirani K."/>
            <person name="Jayaseelan J.C."/>
            <person name="Lara F."/>
            <person name="Munidasa M."/>
            <person name="Palculict T."/>
            <person name="Patil S."/>
            <person name="Pu L.-L."/>
            <person name="Saada N."/>
            <person name="Tang L."/>
            <person name="Weissenberger G."/>
            <person name="Zhu Y."/>
            <person name="Hemphill L."/>
            <person name="Shang Y."/>
            <person name="Youmans B."/>
            <person name="Ayvaz T."/>
            <person name="Ross M."/>
            <person name="Santibanez J."/>
            <person name="Aqrawi P."/>
            <person name="Gross S."/>
            <person name="Joshi V."/>
            <person name="Fowler G."/>
            <person name="Nazareth L."/>
            <person name="Reid J."/>
            <person name="Worley K."/>
            <person name="Petrosino J."/>
            <person name="Highlander S."/>
            <person name="Gibbs R."/>
        </authorList>
    </citation>
    <scope>NUCLEOTIDE SEQUENCE [LARGE SCALE GENOMIC DNA]</scope>
    <source>
        <strain evidence="1">DSM 16973</strain>
    </source>
</reference>
<protein>
    <submittedName>
        <fullName evidence="1">Uncharacterized protein</fullName>
    </submittedName>
</protein>
<dbReference type="AlphaFoldDB" id="E0NU42"/>
<dbReference type="EMBL" id="AEEI01000051">
    <property type="protein sequence ID" value="EFM01309.1"/>
    <property type="molecule type" value="Genomic_DNA"/>
</dbReference>
<proteinExistence type="predicted"/>
<comment type="caution">
    <text evidence="1">The sequence shown here is derived from an EMBL/GenBank/DDBJ whole genome shotgun (WGS) entry which is preliminary data.</text>
</comment>
<evidence type="ECO:0000313" key="1">
    <source>
        <dbReference type="EMBL" id="EFM01309.1"/>
    </source>
</evidence>
<dbReference type="BioCyc" id="PMAR862515-HMP:GMOO-1720-MONOMER"/>
<evidence type="ECO:0000313" key="2">
    <source>
        <dbReference type="Proteomes" id="UP000004394"/>
    </source>
</evidence>